<comment type="subcellular location">
    <subcellularLocation>
        <location evidence="1">Nucleus</location>
    </subcellularLocation>
</comment>
<reference evidence="6" key="1">
    <citation type="journal article" date="2019" name="Crustaceana">
        <title>Crustacean vitellogenin: a systematic and experimental analysis of their genes, genomes, mRNAs and proteins; and perspective to Next Generation Sequencing.</title>
        <authorList>
            <person name="Montes-Dominguez A.L."/>
            <person name="Avena-Soto J.A."/>
            <person name="Jimenez-Gutierrez S."/>
            <person name="Jimenez-Gutierrez L.R."/>
        </authorList>
    </citation>
    <scope>NUCLEOTIDE SEQUENCE</scope>
</reference>
<dbReference type="PROSITE" id="PS00997">
    <property type="entry name" value="G10_1"/>
    <property type="match status" value="1"/>
</dbReference>
<evidence type="ECO:0000256" key="4">
    <source>
        <dbReference type="ARBA" id="ARBA00023242"/>
    </source>
</evidence>
<dbReference type="InterPro" id="IPR018230">
    <property type="entry name" value="BUD31/G10-rel_CS"/>
</dbReference>
<feature type="compositionally biased region" description="Basic and acidic residues" evidence="5">
    <location>
        <begin position="172"/>
        <end position="186"/>
    </location>
</feature>
<protein>
    <recommendedName>
        <fullName evidence="3">Protein BUD31 homolog</fullName>
    </recommendedName>
</protein>
<keyword evidence="4" id="KW-0539">Nucleus</keyword>
<evidence type="ECO:0000256" key="2">
    <source>
        <dbReference type="ARBA" id="ARBA00005287"/>
    </source>
</evidence>
<feature type="region of interest" description="Disordered" evidence="5">
    <location>
        <begin position="172"/>
        <end position="258"/>
    </location>
</feature>
<dbReference type="GO" id="GO:0000398">
    <property type="term" value="P:mRNA splicing, via spliceosome"/>
    <property type="evidence" value="ECO:0007669"/>
    <property type="project" value="TreeGrafter"/>
</dbReference>
<dbReference type="PANTHER" id="PTHR19411">
    <property type="entry name" value="PROTEIN BUD31-RELATED"/>
    <property type="match status" value="1"/>
</dbReference>
<evidence type="ECO:0000313" key="6">
    <source>
        <dbReference type="EMBL" id="QPO25093.1"/>
    </source>
</evidence>
<feature type="compositionally biased region" description="Acidic residues" evidence="5">
    <location>
        <begin position="237"/>
        <end position="247"/>
    </location>
</feature>
<dbReference type="Pfam" id="PF01125">
    <property type="entry name" value="BUD31"/>
    <property type="match status" value="1"/>
</dbReference>
<dbReference type="AlphaFoldDB" id="A0A7T1L7F0"/>
<organism evidence="6">
    <name type="scientific">Callinectes arcuatus</name>
    <name type="common">Arched swimming crab</name>
    <dbReference type="NCBI Taxonomy" id="257891"/>
    <lineage>
        <taxon>Eukaryota</taxon>
        <taxon>Metazoa</taxon>
        <taxon>Ecdysozoa</taxon>
        <taxon>Arthropoda</taxon>
        <taxon>Crustacea</taxon>
        <taxon>Multicrustacea</taxon>
        <taxon>Malacostraca</taxon>
        <taxon>Eumalacostraca</taxon>
        <taxon>Eucarida</taxon>
        <taxon>Decapoda</taxon>
        <taxon>Pleocyemata</taxon>
        <taxon>Brachyura</taxon>
        <taxon>Eubrachyura</taxon>
        <taxon>Portunoidea</taxon>
        <taxon>Portunidae</taxon>
        <taxon>Portuninae</taxon>
        <taxon>Callinectes</taxon>
    </lineage>
</organism>
<reference evidence="6" key="2">
    <citation type="submission" date="2020-05" db="EMBL/GenBank/DDBJ databases">
        <authorList>
            <person name="Jimenez-Gutierrez S."/>
            <person name="Montes-Dominguez L."/>
            <person name="Avena-Soto A."/>
            <person name="Jimenez-Gutierrez L.R."/>
        </authorList>
    </citation>
    <scope>NUCLEOTIDE SEQUENCE</scope>
</reference>
<feature type="compositionally biased region" description="Low complexity" evidence="5">
    <location>
        <begin position="223"/>
        <end position="236"/>
    </location>
</feature>
<comment type="similarity">
    <text evidence="2">Belongs to the BUD31 (G10) family.</text>
</comment>
<sequence>MPKIRTLRTRAPPAGFGEIEPILEELAQKMKEAVNEDHEGKRRAEANWPIMRIHHQQSRYIFELYHKKKLISKELYNWLVTEKYADQALIAKWRKNGYERLCCLKCVQQKDHNHGSVCICRVPRADLPKGKVIECQACGCRGCASGDGGYIYMQDYDETEAAVSAKINERRAQARARARDNQDNKDNPVIPDSDSDGETGADRWDKGDVGSGKPAKKKRKKTTTATGASGSAAAAVEDSDSDSDSDSSDAGFLNFHDV</sequence>
<dbReference type="PRINTS" id="PR00322">
    <property type="entry name" value="G10"/>
</dbReference>
<dbReference type="PANTHER" id="PTHR19411:SF0">
    <property type="entry name" value="PROTEIN BUD31 HOMOLOG"/>
    <property type="match status" value="1"/>
</dbReference>
<evidence type="ECO:0000256" key="3">
    <source>
        <dbReference type="ARBA" id="ARBA00015122"/>
    </source>
</evidence>
<evidence type="ECO:0000256" key="5">
    <source>
        <dbReference type="SAM" id="MobiDB-lite"/>
    </source>
</evidence>
<proteinExistence type="evidence at transcript level"/>
<dbReference type="InterPro" id="IPR001748">
    <property type="entry name" value="BUD31"/>
</dbReference>
<dbReference type="EMBL" id="MT488359">
    <property type="protein sequence ID" value="QPO25093.1"/>
    <property type="molecule type" value="mRNA"/>
</dbReference>
<dbReference type="GO" id="GO:0005681">
    <property type="term" value="C:spliceosomal complex"/>
    <property type="evidence" value="ECO:0007669"/>
    <property type="project" value="TreeGrafter"/>
</dbReference>
<name>A0A7T1L7F0_CALAT</name>
<evidence type="ECO:0000256" key="1">
    <source>
        <dbReference type="ARBA" id="ARBA00004123"/>
    </source>
</evidence>
<accession>A0A7T1L7F0</accession>